<feature type="signal peptide" evidence="2">
    <location>
        <begin position="1"/>
        <end position="30"/>
    </location>
</feature>
<evidence type="ECO:0000313" key="4">
    <source>
        <dbReference type="Proteomes" id="UP001596083"/>
    </source>
</evidence>
<reference evidence="4" key="1">
    <citation type="journal article" date="2019" name="Int. J. Syst. Evol. Microbiol.">
        <title>The Global Catalogue of Microorganisms (GCM) 10K type strain sequencing project: providing services to taxonomists for standard genome sequencing and annotation.</title>
        <authorList>
            <consortium name="The Broad Institute Genomics Platform"/>
            <consortium name="The Broad Institute Genome Sequencing Center for Infectious Disease"/>
            <person name="Wu L."/>
            <person name="Ma J."/>
        </authorList>
    </citation>
    <scope>NUCLEOTIDE SEQUENCE [LARGE SCALE GENOMIC DNA]</scope>
    <source>
        <strain evidence="4">CGMCC 4.7304</strain>
    </source>
</reference>
<evidence type="ECO:0000256" key="1">
    <source>
        <dbReference type="SAM" id="MobiDB-lite"/>
    </source>
</evidence>
<evidence type="ECO:0000313" key="3">
    <source>
        <dbReference type="EMBL" id="MFC5723383.1"/>
    </source>
</evidence>
<feature type="region of interest" description="Disordered" evidence="1">
    <location>
        <begin position="259"/>
        <end position="281"/>
    </location>
</feature>
<comment type="caution">
    <text evidence="3">The sequence shown here is derived from an EMBL/GenBank/DDBJ whole genome shotgun (WGS) entry which is preliminary data.</text>
</comment>
<dbReference type="EMBL" id="JBHSPB010000017">
    <property type="protein sequence ID" value="MFC5723383.1"/>
    <property type="molecule type" value="Genomic_DNA"/>
</dbReference>
<keyword evidence="4" id="KW-1185">Reference proteome</keyword>
<accession>A0ABW0Z6G0</accession>
<feature type="region of interest" description="Disordered" evidence="1">
    <location>
        <begin position="190"/>
        <end position="217"/>
    </location>
</feature>
<name>A0ABW0Z6G0_9ACTN</name>
<protein>
    <submittedName>
        <fullName evidence="3">CinY protein</fullName>
    </submittedName>
</protein>
<proteinExistence type="predicted"/>
<sequence>MPKPIRPLLVAATALAAPALTLAQTTPAHAFGTVNSFGQHAEHERITRAALACAPGKPSDGTCFEPRSLDQLAGHQRTFGAVGAPDSDEVLTPEAHCDNADYLAQPGYPRSRAEATRQLLTCVGKLRTRFTEGVTAAGSTLAADGSVAARESDLAKDCTFALGFRGRAKCNSVEGLGRALHGVQDFYSHSNWSDRPDSGRPVGKDNPPGLDLPAPSPLFALADSRPPQQAAVPEGLTTGCFSLVLLCGKRVQHSALNKDEGTVDPATGATTAPATPRGRTDGNFERAVRAAVTDTRRQWADFRTALDQRYGKERGERIACVLTRDTPARDCAPTPPRH</sequence>
<evidence type="ECO:0000256" key="2">
    <source>
        <dbReference type="SAM" id="SignalP"/>
    </source>
</evidence>
<keyword evidence="2" id="KW-0732">Signal</keyword>
<gene>
    <name evidence="3" type="ORF">ACFP1Z_24780</name>
</gene>
<organism evidence="3 4">
    <name type="scientific">Streptomyces gamaensis</name>
    <dbReference type="NCBI Taxonomy" id="1763542"/>
    <lineage>
        <taxon>Bacteria</taxon>
        <taxon>Bacillati</taxon>
        <taxon>Actinomycetota</taxon>
        <taxon>Actinomycetes</taxon>
        <taxon>Kitasatosporales</taxon>
        <taxon>Streptomycetaceae</taxon>
        <taxon>Streptomyces</taxon>
    </lineage>
</organism>
<dbReference type="Proteomes" id="UP001596083">
    <property type="component" value="Unassembled WGS sequence"/>
</dbReference>
<feature type="compositionally biased region" description="Low complexity" evidence="1">
    <location>
        <begin position="265"/>
        <end position="277"/>
    </location>
</feature>
<feature type="chain" id="PRO_5045928347" evidence="2">
    <location>
        <begin position="31"/>
        <end position="338"/>
    </location>
</feature>
<dbReference type="RefSeq" id="WP_390319586.1">
    <property type="nucleotide sequence ID" value="NZ_JBHSPB010000017.1"/>
</dbReference>